<reference evidence="3 4" key="1">
    <citation type="submission" date="2020-06" db="EMBL/GenBank/DDBJ databases">
        <title>Transcriptomic and genomic resources for Thalictrum thalictroides and T. hernandezii: Facilitating candidate gene discovery in an emerging model plant lineage.</title>
        <authorList>
            <person name="Arias T."/>
            <person name="Riano-Pachon D.M."/>
            <person name="Di Stilio V.S."/>
        </authorList>
    </citation>
    <scope>NUCLEOTIDE SEQUENCE [LARGE SCALE GENOMIC DNA]</scope>
    <source>
        <strain evidence="4">cv. WT478/WT964</strain>
        <tissue evidence="3">Leaves</tissue>
    </source>
</reference>
<dbReference type="GO" id="GO:0005739">
    <property type="term" value="C:mitochondrion"/>
    <property type="evidence" value="ECO:0007669"/>
    <property type="project" value="TreeGrafter"/>
</dbReference>
<proteinExistence type="predicted"/>
<evidence type="ECO:0000256" key="1">
    <source>
        <dbReference type="ARBA" id="ARBA00022741"/>
    </source>
</evidence>
<name>A0A7J6XHP1_THATH</name>
<dbReference type="Proteomes" id="UP000554482">
    <property type="component" value="Unassembled WGS sequence"/>
</dbReference>
<evidence type="ECO:0000313" key="4">
    <source>
        <dbReference type="Proteomes" id="UP000554482"/>
    </source>
</evidence>
<keyword evidence="1" id="KW-0547">Nucleotide-binding</keyword>
<dbReference type="GO" id="GO:0003924">
    <property type="term" value="F:GTPase activity"/>
    <property type="evidence" value="ECO:0007669"/>
    <property type="project" value="TreeGrafter"/>
</dbReference>
<comment type="caution">
    <text evidence="3">The sequence shown here is derived from an EMBL/GenBank/DDBJ whole genome shotgun (WGS) entry which is preliminary data.</text>
</comment>
<dbReference type="PANTHER" id="PTHR45782:SF1">
    <property type="entry name" value="DAR GTPASE 2, MITOCHONDRIAL"/>
    <property type="match status" value="1"/>
</dbReference>
<gene>
    <name evidence="3" type="ORF">FRX31_002202</name>
</gene>
<keyword evidence="4" id="KW-1185">Reference proteome</keyword>
<dbReference type="GO" id="GO:0032543">
    <property type="term" value="P:mitochondrial translation"/>
    <property type="evidence" value="ECO:0007669"/>
    <property type="project" value="TreeGrafter"/>
</dbReference>
<sequence>MATASRITERIGAAVMKAGANKASTWFTPHMAAASRAIFQRIPSVDFILEVRDARIPISSQYEHMRHFPSTCRIIILNKMDLANRSQTQSHKPKLYAPCLHRKFLVSSDAIKCISIEPALYYHFDNA</sequence>
<dbReference type="PANTHER" id="PTHR45782">
    <property type="entry name" value="MITOCHONDRIAL RIBOSOME-ASSOCIATED GTPASE 1"/>
    <property type="match status" value="1"/>
</dbReference>
<evidence type="ECO:0000313" key="3">
    <source>
        <dbReference type="EMBL" id="KAF5208210.1"/>
    </source>
</evidence>
<dbReference type="GO" id="GO:0005525">
    <property type="term" value="F:GTP binding"/>
    <property type="evidence" value="ECO:0007669"/>
    <property type="project" value="UniProtKB-KW"/>
</dbReference>
<protein>
    <submittedName>
        <fullName evidence="3">Dar gtpase 2 protein</fullName>
    </submittedName>
</protein>
<dbReference type="Gene3D" id="3.40.50.300">
    <property type="entry name" value="P-loop containing nucleotide triphosphate hydrolases"/>
    <property type="match status" value="1"/>
</dbReference>
<dbReference type="SUPFAM" id="SSF52540">
    <property type="entry name" value="P-loop containing nucleoside triphosphate hydrolases"/>
    <property type="match status" value="1"/>
</dbReference>
<dbReference type="OrthoDB" id="269151at2759"/>
<dbReference type="InterPro" id="IPR027417">
    <property type="entry name" value="P-loop_NTPase"/>
</dbReference>
<keyword evidence="2" id="KW-0342">GTP-binding</keyword>
<dbReference type="EMBL" id="JABWDY010000298">
    <property type="protein sequence ID" value="KAF5208210.1"/>
    <property type="molecule type" value="Genomic_DNA"/>
</dbReference>
<evidence type="ECO:0000256" key="2">
    <source>
        <dbReference type="ARBA" id="ARBA00023134"/>
    </source>
</evidence>
<organism evidence="3 4">
    <name type="scientific">Thalictrum thalictroides</name>
    <name type="common">Rue-anemone</name>
    <name type="synonym">Anemone thalictroides</name>
    <dbReference type="NCBI Taxonomy" id="46969"/>
    <lineage>
        <taxon>Eukaryota</taxon>
        <taxon>Viridiplantae</taxon>
        <taxon>Streptophyta</taxon>
        <taxon>Embryophyta</taxon>
        <taxon>Tracheophyta</taxon>
        <taxon>Spermatophyta</taxon>
        <taxon>Magnoliopsida</taxon>
        <taxon>Ranunculales</taxon>
        <taxon>Ranunculaceae</taxon>
        <taxon>Thalictroideae</taxon>
        <taxon>Thalictrum</taxon>
    </lineage>
</organism>
<accession>A0A7J6XHP1</accession>
<dbReference type="AlphaFoldDB" id="A0A7J6XHP1"/>